<organism evidence="1 2">
    <name type="scientific">Solanum tuberosum</name>
    <name type="common">Potato</name>
    <dbReference type="NCBI Taxonomy" id="4113"/>
    <lineage>
        <taxon>Eukaryota</taxon>
        <taxon>Viridiplantae</taxon>
        <taxon>Streptophyta</taxon>
        <taxon>Embryophyta</taxon>
        <taxon>Tracheophyta</taxon>
        <taxon>Spermatophyta</taxon>
        <taxon>Magnoliopsida</taxon>
        <taxon>eudicotyledons</taxon>
        <taxon>Gunneridae</taxon>
        <taxon>Pentapetalae</taxon>
        <taxon>asterids</taxon>
        <taxon>lamiids</taxon>
        <taxon>Solanales</taxon>
        <taxon>Solanaceae</taxon>
        <taxon>Solanoideae</taxon>
        <taxon>Solaneae</taxon>
        <taxon>Solanum</taxon>
    </lineage>
</organism>
<dbReference type="ExpressionAtlas" id="M1BXH3">
    <property type="expression patterns" value="baseline"/>
</dbReference>
<dbReference type="AlphaFoldDB" id="M1BXH3"/>
<protein>
    <submittedName>
        <fullName evidence="1">F-box family protein</fullName>
    </submittedName>
</protein>
<evidence type="ECO:0000313" key="1">
    <source>
        <dbReference type="EnsemblPlants" id="PGSC0003DMT400055179"/>
    </source>
</evidence>
<reference evidence="1" key="2">
    <citation type="submission" date="2015-06" db="UniProtKB">
        <authorList>
            <consortium name="EnsemblPlants"/>
        </authorList>
    </citation>
    <scope>IDENTIFICATION</scope>
    <source>
        <strain evidence="1">DM1-3 516 R44</strain>
    </source>
</reference>
<dbReference type="EnsemblPlants" id="PGSC0003DMT400055179">
    <property type="protein sequence ID" value="PGSC0003DMT400055179"/>
    <property type="gene ID" value="PGSC0003DMG400021415"/>
</dbReference>
<evidence type="ECO:0000313" key="2">
    <source>
        <dbReference type="Proteomes" id="UP000011115"/>
    </source>
</evidence>
<name>M1BXH3_SOLTU</name>
<dbReference type="Gramene" id="PGSC0003DMT400055179">
    <property type="protein sequence ID" value="PGSC0003DMT400055179"/>
    <property type="gene ID" value="PGSC0003DMG400021415"/>
</dbReference>
<dbReference type="HOGENOM" id="CLU_2594444_0_0_1"/>
<proteinExistence type="predicted"/>
<gene>
    <name evidence="1" type="primary">LOC102591199</name>
</gene>
<accession>M1BXH3</accession>
<sequence length="80" mass="9085">MFLSPIKFDIVILNVLTFYSASLSHLDDLCVGVRKEERCSIADAEVQTVDDKFLDFKKCHSRHRCSLKVNSLSGEFDDTS</sequence>
<reference evidence="2" key="1">
    <citation type="journal article" date="2011" name="Nature">
        <title>Genome sequence and analysis of the tuber crop potato.</title>
        <authorList>
            <consortium name="The Potato Genome Sequencing Consortium"/>
        </authorList>
    </citation>
    <scope>NUCLEOTIDE SEQUENCE [LARGE SCALE GENOMIC DNA]</scope>
    <source>
        <strain evidence="2">cv. DM1-3 516 R44</strain>
    </source>
</reference>
<dbReference type="Proteomes" id="UP000011115">
    <property type="component" value="Unassembled WGS sequence"/>
</dbReference>
<keyword evidence="2" id="KW-1185">Reference proteome</keyword>